<protein>
    <recommendedName>
        <fullName evidence="4">SEC-C motif-containing protein</fullName>
    </recommendedName>
</protein>
<comment type="caution">
    <text evidence="2">The sequence shown here is derived from an EMBL/GenBank/DDBJ whole genome shotgun (WGS) entry which is preliminary data.</text>
</comment>
<sequence>MVNNCRRVGVILINTYKDMTSGEKRSLTLSMKKYADAFAKKYEDNLSGFANEADVIDTFYAEWLQDSLDSHYAWCSEKNENSGGYTVKGYHEQDGFEAETKTKIRGILAEKIDWTSVQNEQTKQPIAPKQEAKAPVKEKPMQQAGAKKVDANVSNRKIKRKNTAKLGRNDSCPCGSGKKYKKCCLENGVEYTYVKGKFVAVS</sequence>
<dbReference type="PANTHER" id="PTHR33747:SF1">
    <property type="entry name" value="ADENYLATE CYCLASE-ASSOCIATED CAP C-TERMINAL DOMAIN-CONTAINING PROTEIN"/>
    <property type="match status" value="1"/>
</dbReference>
<reference evidence="2 3" key="1">
    <citation type="submission" date="2020-04" db="EMBL/GenBank/DDBJ databases">
        <authorList>
            <person name="Hitch T.C.A."/>
            <person name="Wylensek D."/>
            <person name="Clavel T."/>
        </authorList>
    </citation>
    <scope>NUCLEOTIDE SEQUENCE [LARGE SCALE GENOMIC DNA]</scope>
    <source>
        <strain evidence="2 3">WB01_D5_05</strain>
    </source>
</reference>
<dbReference type="Pfam" id="PF02810">
    <property type="entry name" value="SEC-C"/>
    <property type="match status" value="1"/>
</dbReference>
<proteinExistence type="predicted"/>
<evidence type="ECO:0000313" key="3">
    <source>
        <dbReference type="Proteomes" id="UP000561326"/>
    </source>
</evidence>
<gene>
    <name evidence="2" type="ORF">HF838_05075</name>
</gene>
<dbReference type="AlphaFoldDB" id="A0A848CWM3"/>
<dbReference type="SUPFAM" id="SSF103642">
    <property type="entry name" value="Sec-C motif"/>
    <property type="match status" value="1"/>
</dbReference>
<feature type="region of interest" description="Disordered" evidence="1">
    <location>
        <begin position="119"/>
        <end position="162"/>
    </location>
</feature>
<evidence type="ECO:0000313" key="2">
    <source>
        <dbReference type="EMBL" id="NME97630.1"/>
    </source>
</evidence>
<evidence type="ECO:0000256" key="1">
    <source>
        <dbReference type="SAM" id="MobiDB-lite"/>
    </source>
</evidence>
<accession>A0A848CWM3</accession>
<dbReference type="OrthoDB" id="6399948at2"/>
<dbReference type="Proteomes" id="UP000561326">
    <property type="component" value="Unassembled WGS sequence"/>
</dbReference>
<dbReference type="Gene3D" id="3.10.450.50">
    <property type="match status" value="1"/>
</dbReference>
<feature type="compositionally biased region" description="Basic and acidic residues" evidence="1">
    <location>
        <begin position="130"/>
        <end position="140"/>
    </location>
</feature>
<name>A0A848CWM3_ANEAE</name>
<dbReference type="InterPro" id="IPR004027">
    <property type="entry name" value="SEC_C_motif"/>
</dbReference>
<evidence type="ECO:0008006" key="4">
    <source>
        <dbReference type="Google" id="ProtNLM"/>
    </source>
</evidence>
<dbReference type="EMBL" id="JABAGO010000005">
    <property type="protein sequence ID" value="NME97630.1"/>
    <property type="molecule type" value="Genomic_DNA"/>
</dbReference>
<dbReference type="PANTHER" id="PTHR33747">
    <property type="entry name" value="UPF0225 PROTEIN SCO1677"/>
    <property type="match status" value="1"/>
</dbReference>
<organism evidence="2 3">
    <name type="scientific">Aneurinibacillus aneurinilyticus</name>
    <name type="common">Bacillus aneurinolyticus</name>
    <dbReference type="NCBI Taxonomy" id="1391"/>
    <lineage>
        <taxon>Bacteria</taxon>
        <taxon>Bacillati</taxon>
        <taxon>Bacillota</taxon>
        <taxon>Bacilli</taxon>
        <taxon>Bacillales</taxon>
        <taxon>Paenibacillaceae</taxon>
        <taxon>Aneurinibacillus group</taxon>
        <taxon>Aneurinibacillus</taxon>
    </lineage>
</organism>